<name>A0ABZ0IXM4_9BACT</name>
<dbReference type="Gene3D" id="1.25.40.10">
    <property type="entry name" value="Tetratricopeptide repeat domain"/>
    <property type="match status" value="1"/>
</dbReference>
<proteinExistence type="predicted"/>
<dbReference type="SUPFAM" id="SSF48452">
    <property type="entry name" value="TPR-like"/>
    <property type="match status" value="1"/>
</dbReference>
<dbReference type="Pfam" id="PF11138">
    <property type="entry name" value="DUF2911"/>
    <property type="match status" value="1"/>
</dbReference>
<protein>
    <submittedName>
        <fullName evidence="2">DUF2911 domain-containing protein</fullName>
    </submittedName>
</protein>
<accession>A0ABZ0IXM4</accession>
<feature type="signal peptide" evidence="1">
    <location>
        <begin position="1"/>
        <end position="24"/>
    </location>
</feature>
<dbReference type="InterPro" id="IPR021314">
    <property type="entry name" value="DUF2911"/>
</dbReference>
<evidence type="ECO:0000256" key="1">
    <source>
        <dbReference type="SAM" id="SignalP"/>
    </source>
</evidence>
<dbReference type="InterPro" id="IPR011990">
    <property type="entry name" value="TPR-like_helical_dom_sf"/>
</dbReference>
<organism evidence="2 3">
    <name type="scientific">Imperialibacter roseus</name>
    <dbReference type="NCBI Taxonomy" id="1324217"/>
    <lineage>
        <taxon>Bacteria</taxon>
        <taxon>Pseudomonadati</taxon>
        <taxon>Bacteroidota</taxon>
        <taxon>Cytophagia</taxon>
        <taxon>Cytophagales</taxon>
        <taxon>Flammeovirgaceae</taxon>
        <taxon>Imperialibacter</taxon>
    </lineage>
</organism>
<evidence type="ECO:0000313" key="3">
    <source>
        <dbReference type="Proteomes" id="UP001302349"/>
    </source>
</evidence>
<gene>
    <name evidence="2" type="ORF">RT717_11520</name>
</gene>
<keyword evidence="1" id="KW-0732">Signal</keyword>
<reference evidence="2 3" key="1">
    <citation type="journal article" date="2023" name="Microbiol. Resour. Announc.">
        <title>Complete Genome Sequence of Imperialibacter roseus strain P4T.</title>
        <authorList>
            <person name="Tizabi D.R."/>
            <person name="Bachvaroff T."/>
            <person name="Hill R.T."/>
        </authorList>
    </citation>
    <scope>NUCLEOTIDE SEQUENCE [LARGE SCALE GENOMIC DNA]</scope>
    <source>
        <strain evidence="2 3">P4T</strain>
    </source>
</reference>
<feature type="chain" id="PRO_5046566803" evidence="1">
    <location>
        <begin position="25"/>
        <end position="382"/>
    </location>
</feature>
<dbReference type="RefSeq" id="WP_317491887.1">
    <property type="nucleotide sequence ID" value="NZ_CP136051.1"/>
</dbReference>
<sequence length="382" mass="41946">MNNSTRKLGLLTALAFLCVTGLFAQGITLPPSGDNQKSIVTQYIGSIASVTINYNSPDVTAPNGADRKGKIWGQLEPYGLNNLGFGTSTASPWRAGANQNTTITFSHDMEVEGKAIKAGTYGLHMIIEKDKPWTLILSNNSTAWGSYFYDAKDDALRVEVQPKGAPYHEWLSYEFIDRQPEFTVAALYWDELMVPFKISVPNMNDLYLAKIREEMENAPGFNWQNRVAAVQFCLSKNINLQEALTWAEAASTNSFIGEENFTTLSAKAGVLTALGKKEEAANVMDKAINHPTASVFQVHAYGRQLISQGEKQKALEVFQFNAKKNPKTWPVNFGLARGYSAVGNYKSALKYAKLALANAPDQPNKDALTAGIAKLEKGEDIN</sequence>
<dbReference type="Proteomes" id="UP001302349">
    <property type="component" value="Chromosome"/>
</dbReference>
<dbReference type="EMBL" id="CP136051">
    <property type="protein sequence ID" value="WOK09267.1"/>
    <property type="molecule type" value="Genomic_DNA"/>
</dbReference>
<keyword evidence="3" id="KW-1185">Reference proteome</keyword>
<evidence type="ECO:0000313" key="2">
    <source>
        <dbReference type="EMBL" id="WOK09267.1"/>
    </source>
</evidence>